<dbReference type="AlphaFoldDB" id="A0A0A2VN97"/>
<comment type="caution">
    <text evidence="1">The sequence shown here is derived from an EMBL/GenBank/DDBJ whole genome shotgun (WGS) entry which is preliminary data.</text>
</comment>
<sequence length="166" mass="17683">MASGLASLSWRGQGGVLARGQEQQGAVEREGAAFAVVGQRAALQARVLAAAAAAHQRSQARFQLFEGERLGQEIVCAQVQAAHAVLQGALGGQQQHRGAVVAVAHFAQHHQAMLVGQAQVHDDGVVLGARHERFGRAGVGRVIRHEPALRERAHQPGRHVPFIFNQ</sequence>
<protein>
    <submittedName>
        <fullName evidence="1">Uncharacterized protein</fullName>
    </submittedName>
</protein>
<dbReference type="EMBL" id="ANFO01001652">
    <property type="protein sequence ID" value="KGQ02314.1"/>
    <property type="molecule type" value="Genomic_DNA"/>
</dbReference>
<evidence type="ECO:0000313" key="2">
    <source>
        <dbReference type="Proteomes" id="UP000030106"/>
    </source>
</evidence>
<proteinExistence type="predicted"/>
<accession>A0A0A2VN97</accession>
<reference evidence="1 2" key="1">
    <citation type="submission" date="2012-10" db="EMBL/GenBank/DDBJ databases">
        <title>Genome sequencing and analysis of entomopathogenic fungi Beauveria bassiana D1-5.</title>
        <authorList>
            <person name="Li Q."/>
            <person name="Wang L."/>
            <person name="Zhang Z."/>
            <person name="Wang Q."/>
            <person name="Ren J."/>
            <person name="Wang M."/>
            <person name="Xu W."/>
            <person name="Wang J."/>
            <person name="Lu Y."/>
            <person name="Du Q."/>
            <person name="Sun Z."/>
        </authorList>
    </citation>
    <scope>NUCLEOTIDE SEQUENCE [LARGE SCALE GENOMIC DNA]</scope>
    <source>
        <strain evidence="1 2">D1-5</strain>
    </source>
</reference>
<evidence type="ECO:0000313" key="1">
    <source>
        <dbReference type="EMBL" id="KGQ02314.1"/>
    </source>
</evidence>
<name>A0A0A2VN97_BEABA</name>
<dbReference type="HOGENOM" id="CLU_1602396_0_0_1"/>
<gene>
    <name evidence="1" type="ORF">BBAD15_g12476</name>
</gene>
<dbReference type="Proteomes" id="UP000030106">
    <property type="component" value="Unassembled WGS sequence"/>
</dbReference>
<organism evidence="1 2">
    <name type="scientific">Beauveria bassiana D1-5</name>
    <dbReference type="NCBI Taxonomy" id="1245745"/>
    <lineage>
        <taxon>Eukaryota</taxon>
        <taxon>Fungi</taxon>
        <taxon>Dikarya</taxon>
        <taxon>Ascomycota</taxon>
        <taxon>Pezizomycotina</taxon>
        <taxon>Sordariomycetes</taxon>
        <taxon>Hypocreomycetidae</taxon>
        <taxon>Hypocreales</taxon>
        <taxon>Cordycipitaceae</taxon>
        <taxon>Beauveria</taxon>
    </lineage>
</organism>